<reference evidence="1" key="1">
    <citation type="submission" date="2014-09" db="EMBL/GenBank/DDBJ databases">
        <authorList>
            <person name="Magalhaes I.L.F."/>
            <person name="Oliveira U."/>
            <person name="Santos F.R."/>
            <person name="Vidigal T.H.D.A."/>
            <person name="Brescovit A.D."/>
            <person name="Santos A.J."/>
        </authorList>
    </citation>
    <scope>NUCLEOTIDE SEQUENCE</scope>
    <source>
        <tissue evidence="1">Shoot tissue taken approximately 20 cm above the soil surface</tissue>
    </source>
</reference>
<dbReference type="AlphaFoldDB" id="A0A0A9AQP8"/>
<accession>A0A0A9AQP8</accession>
<sequence length="19" mass="2228">MNCLFHQYIQLCEIPSNSS</sequence>
<name>A0A0A9AQP8_ARUDO</name>
<reference evidence="1" key="2">
    <citation type="journal article" date="2015" name="Data Brief">
        <title>Shoot transcriptome of the giant reed, Arundo donax.</title>
        <authorList>
            <person name="Barrero R.A."/>
            <person name="Guerrero F.D."/>
            <person name="Moolhuijzen P."/>
            <person name="Goolsby J.A."/>
            <person name="Tidwell J."/>
            <person name="Bellgard S.E."/>
            <person name="Bellgard M.I."/>
        </authorList>
    </citation>
    <scope>NUCLEOTIDE SEQUENCE</scope>
    <source>
        <tissue evidence="1">Shoot tissue taken approximately 20 cm above the soil surface</tissue>
    </source>
</reference>
<dbReference type="EMBL" id="GBRH01246660">
    <property type="protein sequence ID" value="JAD51235.1"/>
    <property type="molecule type" value="Transcribed_RNA"/>
</dbReference>
<evidence type="ECO:0000313" key="1">
    <source>
        <dbReference type="EMBL" id="JAD51235.1"/>
    </source>
</evidence>
<organism evidence="1">
    <name type="scientific">Arundo donax</name>
    <name type="common">Giant reed</name>
    <name type="synonym">Donax arundinaceus</name>
    <dbReference type="NCBI Taxonomy" id="35708"/>
    <lineage>
        <taxon>Eukaryota</taxon>
        <taxon>Viridiplantae</taxon>
        <taxon>Streptophyta</taxon>
        <taxon>Embryophyta</taxon>
        <taxon>Tracheophyta</taxon>
        <taxon>Spermatophyta</taxon>
        <taxon>Magnoliopsida</taxon>
        <taxon>Liliopsida</taxon>
        <taxon>Poales</taxon>
        <taxon>Poaceae</taxon>
        <taxon>PACMAD clade</taxon>
        <taxon>Arundinoideae</taxon>
        <taxon>Arundineae</taxon>
        <taxon>Arundo</taxon>
    </lineage>
</organism>
<protein>
    <submittedName>
        <fullName evidence="1">Uncharacterized protein</fullName>
    </submittedName>
</protein>
<proteinExistence type="predicted"/>